<dbReference type="EMBL" id="JACJIP010000013">
    <property type="protein sequence ID" value="MBA9085868.1"/>
    <property type="molecule type" value="Genomic_DNA"/>
</dbReference>
<protein>
    <submittedName>
        <fullName evidence="1">Uncharacterized protein</fullName>
    </submittedName>
</protein>
<proteinExistence type="predicted"/>
<sequence length="57" mass="6245">MKNNLPLIFLVLRENDIMRPIGSPKAPEDFPYGKDYGGFLSSAGNMLDVIFGGVELS</sequence>
<name>A0A7W3STV2_9BACL</name>
<dbReference type="AlphaFoldDB" id="A0A7W3STV2"/>
<evidence type="ECO:0000313" key="2">
    <source>
        <dbReference type="Proteomes" id="UP000567067"/>
    </source>
</evidence>
<accession>A0A7W3STV2</accession>
<gene>
    <name evidence="1" type="ORF">FHR92_002335</name>
</gene>
<reference evidence="1 2" key="1">
    <citation type="submission" date="2020-08" db="EMBL/GenBank/DDBJ databases">
        <title>Genomic Encyclopedia of Type Strains, Phase III (KMG-III): the genomes of soil and plant-associated and newly described type strains.</title>
        <authorList>
            <person name="Whitman W."/>
        </authorList>
    </citation>
    <scope>NUCLEOTIDE SEQUENCE [LARGE SCALE GENOMIC DNA]</scope>
    <source>
        <strain evidence="1 2">CECT 8693</strain>
    </source>
</reference>
<dbReference type="RefSeq" id="WP_182535667.1">
    <property type="nucleotide sequence ID" value="NZ_JACJIP010000013.1"/>
</dbReference>
<comment type="caution">
    <text evidence="1">The sequence shown here is derived from an EMBL/GenBank/DDBJ whole genome shotgun (WGS) entry which is preliminary data.</text>
</comment>
<organism evidence="1 2">
    <name type="scientific">Fontibacillus solani</name>
    <dbReference type="NCBI Taxonomy" id="1572857"/>
    <lineage>
        <taxon>Bacteria</taxon>
        <taxon>Bacillati</taxon>
        <taxon>Bacillota</taxon>
        <taxon>Bacilli</taxon>
        <taxon>Bacillales</taxon>
        <taxon>Paenibacillaceae</taxon>
        <taxon>Fontibacillus</taxon>
    </lineage>
</organism>
<dbReference type="Proteomes" id="UP000567067">
    <property type="component" value="Unassembled WGS sequence"/>
</dbReference>
<keyword evidence="2" id="KW-1185">Reference proteome</keyword>
<evidence type="ECO:0000313" key="1">
    <source>
        <dbReference type="EMBL" id="MBA9085868.1"/>
    </source>
</evidence>